<name>A0A1H7M169_OLID1</name>
<dbReference type="OrthoDB" id="9779408at2"/>
<keyword evidence="7" id="KW-0119">Carbohydrate metabolism</keyword>
<dbReference type="PANTHER" id="PTHR10091:SF0">
    <property type="entry name" value="GALACTOSE MUTAROTASE"/>
    <property type="match status" value="1"/>
</dbReference>
<dbReference type="RefSeq" id="WP_093322456.1">
    <property type="nucleotide sequence ID" value="NZ_FOAF01000001.1"/>
</dbReference>
<dbReference type="InterPro" id="IPR011013">
    <property type="entry name" value="Gal_mutarotase_sf_dom"/>
</dbReference>
<dbReference type="NCBIfam" id="NF008277">
    <property type="entry name" value="PRK11055.1"/>
    <property type="match status" value="1"/>
</dbReference>
<feature type="active site" description="Proton donor" evidence="8">
    <location>
        <position position="163"/>
    </location>
</feature>
<dbReference type="Pfam" id="PF01263">
    <property type="entry name" value="Aldose_epim"/>
    <property type="match status" value="1"/>
</dbReference>
<dbReference type="Gene3D" id="2.70.98.10">
    <property type="match status" value="1"/>
</dbReference>
<evidence type="ECO:0000256" key="1">
    <source>
        <dbReference type="ARBA" id="ARBA00001913"/>
    </source>
</evidence>
<dbReference type="GO" id="GO:0033499">
    <property type="term" value="P:galactose catabolic process via UDP-galactose, Leloir pathway"/>
    <property type="evidence" value="ECO:0007669"/>
    <property type="project" value="TreeGrafter"/>
</dbReference>
<dbReference type="STRING" id="407022.SAMN05661044_01830"/>
<dbReference type="AlphaFoldDB" id="A0A1H7M169"/>
<protein>
    <submittedName>
        <fullName evidence="10">Aldose 1-epimerase</fullName>
    </submittedName>
</protein>
<evidence type="ECO:0000256" key="5">
    <source>
        <dbReference type="ARBA" id="ARBA00022837"/>
    </source>
</evidence>
<comment type="similarity">
    <text evidence="3">Belongs to the aldose epimerase family.</text>
</comment>
<gene>
    <name evidence="10" type="ORF">SAMN05661044_01830</name>
</gene>
<dbReference type="InterPro" id="IPR047215">
    <property type="entry name" value="Galactose_mutarotase-like"/>
</dbReference>
<accession>A0A1H7M169</accession>
<evidence type="ECO:0000256" key="3">
    <source>
        <dbReference type="ARBA" id="ARBA00006206"/>
    </source>
</evidence>
<evidence type="ECO:0000313" key="10">
    <source>
        <dbReference type="EMBL" id="SEL04934.1"/>
    </source>
</evidence>
<keyword evidence="6" id="KW-0413">Isomerase</keyword>
<keyword evidence="11" id="KW-1185">Reference proteome</keyword>
<evidence type="ECO:0000256" key="2">
    <source>
        <dbReference type="ARBA" id="ARBA00005028"/>
    </source>
</evidence>
<evidence type="ECO:0000256" key="9">
    <source>
        <dbReference type="PIRSR" id="PIRSR005096-3"/>
    </source>
</evidence>
<organism evidence="10 11">
    <name type="scientific">Olivibacter domesticus</name>
    <name type="common">Pseudosphingobacterium domesticum</name>
    <dbReference type="NCBI Taxonomy" id="407022"/>
    <lineage>
        <taxon>Bacteria</taxon>
        <taxon>Pseudomonadati</taxon>
        <taxon>Bacteroidota</taxon>
        <taxon>Sphingobacteriia</taxon>
        <taxon>Sphingobacteriales</taxon>
        <taxon>Sphingobacteriaceae</taxon>
        <taxon>Olivibacter</taxon>
    </lineage>
</organism>
<dbReference type="GO" id="GO:0006006">
    <property type="term" value="P:glucose metabolic process"/>
    <property type="evidence" value="ECO:0007669"/>
    <property type="project" value="TreeGrafter"/>
</dbReference>
<reference evidence="11" key="1">
    <citation type="submission" date="2016-10" db="EMBL/GenBank/DDBJ databases">
        <authorList>
            <person name="Varghese N."/>
            <person name="Submissions S."/>
        </authorList>
    </citation>
    <scope>NUCLEOTIDE SEQUENCE [LARGE SCALE GENOMIC DNA]</scope>
    <source>
        <strain evidence="11">DSM 18733</strain>
    </source>
</reference>
<evidence type="ECO:0000313" key="11">
    <source>
        <dbReference type="Proteomes" id="UP000199421"/>
    </source>
</evidence>
<dbReference type="InterPro" id="IPR008183">
    <property type="entry name" value="Aldose_1/G6P_1-epimerase"/>
</dbReference>
<dbReference type="UniPathway" id="UPA00242"/>
<feature type="active site" description="Proton acceptor" evidence="8">
    <location>
        <position position="280"/>
    </location>
</feature>
<dbReference type="PANTHER" id="PTHR10091">
    <property type="entry name" value="ALDOSE-1-EPIMERASE"/>
    <property type="match status" value="1"/>
</dbReference>
<dbReference type="Proteomes" id="UP000199421">
    <property type="component" value="Unassembled WGS sequence"/>
</dbReference>
<keyword evidence="5" id="KW-0106">Calcium</keyword>
<evidence type="ECO:0000256" key="6">
    <source>
        <dbReference type="ARBA" id="ARBA00023235"/>
    </source>
</evidence>
<dbReference type="SUPFAM" id="SSF74650">
    <property type="entry name" value="Galactose mutarotase-like"/>
    <property type="match status" value="1"/>
</dbReference>
<proteinExistence type="inferred from homology"/>
<comment type="pathway">
    <text evidence="2">Carbohydrate metabolism; hexose metabolism.</text>
</comment>
<evidence type="ECO:0000256" key="8">
    <source>
        <dbReference type="PIRSR" id="PIRSR005096-1"/>
    </source>
</evidence>
<evidence type="ECO:0000256" key="7">
    <source>
        <dbReference type="ARBA" id="ARBA00023277"/>
    </source>
</evidence>
<dbReference type="GO" id="GO:0030246">
    <property type="term" value="F:carbohydrate binding"/>
    <property type="evidence" value="ECO:0007669"/>
    <property type="project" value="InterPro"/>
</dbReference>
<dbReference type="CDD" id="cd09019">
    <property type="entry name" value="galactose_mutarotase_like"/>
    <property type="match status" value="1"/>
</dbReference>
<sequence>MKQLLLKNKSGIQVGITNLGATLTKLLVPDRNGKLTNVVLSYLLLPDYIPDPYYIGATIGRYANRIKAGKLTIDNKCCQLSVNEVAANNHLHGGFSGFSKKLWQIVKQTDDRVDLAYTSSDNEEGYPGKLNVIVSFLLNNDNELWIHYQATTNKTTIVNLCNHSYFNLSDSSDIRTHHLQIHTEYYTPADEHNIPIGSIASVENTIFDFRKDSLLNAAMLKFDTVNYVFGDKRGLQLMATLMDKLSGRCLQISSTQPGMQLYFGNYLSDPFQPYQALCLEPQHFPDAPNKKAFPSPILKPSERYSHSVCYKFSIV</sequence>
<feature type="binding site" evidence="9">
    <location>
        <begin position="64"/>
        <end position="65"/>
    </location>
    <ligand>
        <name>beta-D-galactose</name>
        <dbReference type="ChEBI" id="CHEBI:27667"/>
    </ligand>
</feature>
<dbReference type="InterPro" id="IPR015443">
    <property type="entry name" value="Aldose_1-epimerase"/>
</dbReference>
<dbReference type="GO" id="GO:0004034">
    <property type="term" value="F:aldose 1-epimerase activity"/>
    <property type="evidence" value="ECO:0007669"/>
    <property type="project" value="TreeGrafter"/>
</dbReference>
<comment type="subunit">
    <text evidence="4">Monomer.</text>
</comment>
<feature type="binding site" evidence="9">
    <location>
        <begin position="163"/>
        <end position="165"/>
    </location>
    <ligand>
        <name>beta-D-galactose</name>
        <dbReference type="ChEBI" id="CHEBI:27667"/>
    </ligand>
</feature>
<dbReference type="EMBL" id="FOAF01000001">
    <property type="protein sequence ID" value="SEL04934.1"/>
    <property type="molecule type" value="Genomic_DNA"/>
</dbReference>
<dbReference type="InterPro" id="IPR014718">
    <property type="entry name" value="GH-type_carb-bd"/>
</dbReference>
<comment type="cofactor">
    <cofactor evidence="1">
        <name>Ca(2+)</name>
        <dbReference type="ChEBI" id="CHEBI:29108"/>
    </cofactor>
</comment>
<dbReference type="PIRSF" id="PIRSF005096">
    <property type="entry name" value="GALM"/>
    <property type="match status" value="1"/>
</dbReference>
<evidence type="ECO:0000256" key="4">
    <source>
        <dbReference type="ARBA" id="ARBA00011245"/>
    </source>
</evidence>